<comment type="caution">
    <text evidence="1">The sequence shown here is derived from an EMBL/GenBank/DDBJ whole genome shotgun (WGS) entry which is preliminary data.</text>
</comment>
<accession>A0ABX3GHB2</accession>
<evidence type="ECO:0000313" key="1">
    <source>
        <dbReference type="EMBL" id="OMD19383.1"/>
    </source>
</evidence>
<proteinExistence type="predicted"/>
<dbReference type="RefSeq" id="WP_076220105.1">
    <property type="nucleotide sequence ID" value="NZ_MPVM01000005.1"/>
</dbReference>
<evidence type="ECO:0008006" key="3">
    <source>
        <dbReference type="Google" id="ProtNLM"/>
    </source>
</evidence>
<protein>
    <recommendedName>
        <fullName evidence="3">Bacteriocin</fullName>
    </recommendedName>
</protein>
<name>A0ABX3GHB2_9BACL</name>
<reference evidence="1 2" key="1">
    <citation type="submission" date="2016-11" db="EMBL/GenBank/DDBJ databases">
        <title>Paenibacillus species isolates.</title>
        <authorList>
            <person name="Beno S.M."/>
        </authorList>
    </citation>
    <scope>NUCLEOTIDE SEQUENCE [LARGE SCALE GENOMIC DNA]</scope>
    <source>
        <strain evidence="1 2">FSL H7-0433</strain>
    </source>
</reference>
<sequence>MELRLNSQFSTLSNIETMEISGGINWDNVAYGVLGMVTVVAAVTTAPVTIPTAIMAVGGSIVSGYLTGSGLKH</sequence>
<dbReference type="EMBL" id="MPVP01000243">
    <property type="protein sequence ID" value="OMD19383.1"/>
    <property type="molecule type" value="Genomic_DNA"/>
</dbReference>
<evidence type="ECO:0000313" key="2">
    <source>
        <dbReference type="Proteomes" id="UP000187158"/>
    </source>
</evidence>
<gene>
    <name evidence="1" type="ORF">BSO21_25695</name>
</gene>
<keyword evidence="2" id="KW-1185">Reference proteome</keyword>
<dbReference type="Proteomes" id="UP000187158">
    <property type="component" value="Unassembled WGS sequence"/>
</dbReference>
<organism evidence="1 2">
    <name type="scientific">Paenibacillus odorifer</name>
    <dbReference type="NCBI Taxonomy" id="189426"/>
    <lineage>
        <taxon>Bacteria</taxon>
        <taxon>Bacillati</taxon>
        <taxon>Bacillota</taxon>
        <taxon>Bacilli</taxon>
        <taxon>Bacillales</taxon>
        <taxon>Paenibacillaceae</taxon>
        <taxon>Paenibacillus</taxon>
    </lineage>
</organism>